<dbReference type="InterPro" id="IPR050563">
    <property type="entry name" value="4-hydroxybenzoyl-CoA_TE"/>
</dbReference>
<dbReference type="OrthoDB" id="9800856at2"/>
<comment type="caution">
    <text evidence="3">The sequence shown here is derived from an EMBL/GenBank/DDBJ whole genome shotgun (WGS) entry which is preliminary data.</text>
</comment>
<gene>
    <name evidence="3" type="ORF">C7457_1584</name>
</gene>
<proteinExistence type="inferred from homology"/>
<dbReference type="RefSeq" id="WP_121171780.1">
    <property type="nucleotide sequence ID" value="NZ_RBIE01000005.1"/>
</dbReference>
<dbReference type="NCBIfam" id="TIGR00051">
    <property type="entry name" value="YbgC/FadM family acyl-CoA thioesterase"/>
    <property type="match status" value="1"/>
</dbReference>
<dbReference type="InterPro" id="IPR006684">
    <property type="entry name" value="YbgC/YbaW"/>
</dbReference>
<comment type="similarity">
    <text evidence="1">Belongs to the 4-hydroxybenzoyl-CoA thioesterase family.</text>
</comment>
<evidence type="ECO:0000313" key="3">
    <source>
        <dbReference type="EMBL" id="RKQ60327.1"/>
    </source>
</evidence>
<dbReference type="SUPFAM" id="SSF54637">
    <property type="entry name" value="Thioesterase/thiol ester dehydrase-isomerase"/>
    <property type="match status" value="1"/>
</dbReference>
<dbReference type="Pfam" id="PF13279">
    <property type="entry name" value="4HBT_2"/>
    <property type="match status" value="1"/>
</dbReference>
<dbReference type="AlphaFoldDB" id="A0A420W5I6"/>
<name>A0A420W5I6_9BACT</name>
<dbReference type="Proteomes" id="UP000280881">
    <property type="component" value="Unassembled WGS sequence"/>
</dbReference>
<evidence type="ECO:0000313" key="4">
    <source>
        <dbReference type="Proteomes" id="UP000280881"/>
    </source>
</evidence>
<dbReference type="PANTHER" id="PTHR31793:SF27">
    <property type="entry name" value="NOVEL THIOESTERASE SUPERFAMILY DOMAIN AND SAPOSIN A-TYPE DOMAIN CONTAINING PROTEIN (0610012H03RIK)"/>
    <property type="match status" value="1"/>
</dbReference>
<dbReference type="EMBL" id="RBIE01000005">
    <property type="protein sequence ID" value="RKQ60327.1"/>
    <property type="molecule type" value="Genomic_DNA"/>
</dbReference>
<organism evidence="3 4">
    <name type="scientific">Thermovibrio guaymasensis</name>
    <dbReference type="NCBI Taxonomy" id="240167"/>
    <lineage>
        <taxon>Bacteria</taxon>
        <taxon>Pseudomonadati</taxon>
        <taxon>Aquificota</taxon>
        <taxon>Aquificia</taxon>
        <taxon>Desulfurobacteriales</taxon>
        <taxon>Desulfurobacteriaceae</taxon>
        <taxon>Thermovibrio</taxon>
    </lineage>
</organism>
<evidence type="ECO:0000256" key="1">
    <source>
        <dbReference type="ARBA" id="ARBA00005953"/>
    </source>
</evidence>
<accession>A0A420W5I6</accession>
<keyword evidence="2 3" id="KW-0378">Hydrolase</keyword>
<reference evidence="3 4" key="1">
    <citation type="submission" date="2018-10" db="EMBL/GenBank/DDBJ databases">
        <title>Genomic Encyclopedia of Type Strains, Phase IV (KMG-IV): sequencing the most valuable type-strain genomes for metagenomic binning, comparative biology and taxonomic classification.</title>
        <authorList>
            <person name="Goeker M."/>
        </authorList>
    </citation>
    <scope>NUCLEOTIDE SEQUENCE [LARGE SCALE GENOMIC DNA]</scope>
    <source>
        <strain evidence="3 4">DSM 15521</strain>
    </source>
</reference>
<sequence>MAEEKKEQQPQVIVGSMPYRVSMAEVDAYGVMYYSRFFELFERGRTELFRALGIEYRKVLQQEGVLMPVVEAACRYMAPVVYDDLITLETAITNIGTRGIRFDYRVIRDGAVLAVGFTQHIFIDPQGRPVSYGKKVFEILKEKGIIKEGELQDKPQEEAKEDISKKLKKLIVERVEESKPSSEDN</sequence>
<dbReference type="PANTHER" id="PTHR31793">
    <property type="entry name" value="4-HYDROXYBENZOYL-COA THIOESTERASE FAMILY MEMBER"/>
    <property type="match status" value="1"/>
</dbReference>
<dbReference type="InterPro" id="IPR029069">
    <property type="entry name" value="HotDog_dom_sf"/>
</dbReference>
<protein>
    <submittedName>
        <fullName evidence="3">Acyl-CoA thioester hydrolase</fullName>
    </submittedName>
</protein>
<dbReference type="GO" id="GO:0047617">
    <property type="term" value="F:fatty acyl-CoA hydrolase activity"/>
    <property type="evidence" value="ECO:0007669"/>
    <property type="project" value="TreeGrafter"/>
</dbReference>
<dbReference type="Gene3D" id="3.10.129.10">
    <property type="entry name" value="Hotdog Thioesterase"/>
    <property type="match status" value="1"/>
</dbReference>
<keyword evidence="4" id="KW-1185">Reference proteome</keyword>
<evidence type="ECO:0000256" key="2">
    <source>
        <dbReference type="ARBA" id="ARBA00022801"/>
    </source>
</evidence>
<dbReference type="CDD" id="cd00586">
    <property type="entry name" value="4HBT"/>
    <property type="match status" value="1"/>
</dbReference>